<dbReference type="KEGG" id="cart:PA27867_1234"/>
<keyword evidence="3" id="KW-1185">Reference proteome</keyword>
<organism evidence="2 3">
    <name type="scientific">Cryobacterium arcticum</name>
    <dbReference type="NCBI Taxonomy" id="670052"/>
    <lineage>
        <taxon>Bacteria</taxon>
        <taxon>Bacillati</taxon>
        <taxon>Actinomycetota</taxon>
        <taxon>Actinomycetes</taxon>
        <taxon>Micrococcales</taxon>
        <taxon>Microbacteriaceae</taxon>
        <taxon>Cryobacterium</taxon>
    </lineage>
</organism>
<dbReference type="Proteomes" id="UP000092582">
    <property type="component" value="Chromosome 1"/>
</dbReference>
<dbReference type="GO" id="GO:0008270">
    <property type="term" value="F:zinc ion binding"/>
    <property type="evidence" value="ECO:0007669"/>
    <property type="project" value="InterPro"/>
</dbReference>
<sequence>MNTVFGRVVPDAHLPLVRPVGPPRAPGCEECLRLGTPWVHLRQCLTCGQICCCDSSPMRHARAHAATTGHVIVRSIEPGESWRWCYADEQFV</sequence>
<dbReference type="SUPFAM" id="SSF57850">
    <property type="entry name" value="RING/U-box"/>
    <property type="match status" value="1"/>
</dbReference>
<protein>
    <submittedName>
        <fullName evidence="2">Zinc finger, UBP-type</fullName>
    </submittedName>
</protein>
<dbReference type="PROSITE" id="PS50271">
    <property type="entry name" value="ZF_UBP"/>
    <property type="match status" value="1"/>
</dbReference>
<proteinExistence type="predicted"/>
<dbReference type="PATRIC" id="fig|670052.7.peg.1284"/>
<accession>A0A1B1BI10</accession>
<feature type="domain" description="UBP-type" evidence="1">
    <location>
        <begin position="12"/>
        <end position="92"/>
    </location>
</feature>
<dbReference type="AlphaFoldDB" id="A0A1B1BI10"/>
<dbReference type="InterPro" id="IPR013087">
    <property type="entry name" value="Znf_C2H2_type"/>
</dbReference>
<name>A0A1B1BI10_9MICO</name>
<dbReference type="PROSITE" id="PS00028">
    <property type="entry name" value="ZINC_FINGER_C2H2_1"/>
    <property type="match status" value="1"/>
</dbReference>
<dbReference type="InterPro" id="IPR001607">
    <property type="entry name" value="Znf_UBP"/>
</dbReference>
<dbReference type="EMBL" id="CP016282">
    <property type="protein sequence ID" value="ANP72200.1"/>
    <property type="molecule type" value="Genomic_DNA"/>
</dbReference>
<dbReference type="RefSeq" id="WP_084020781.1">
    <property type="nucleotide sequence ID" value="NZ_CP016282.1"/>
</dbReference>
<dbReference type="Pfam" id="PF02148">
    <property type="entry name" value="zf-UBP"/>
    <property type="match status" value="1"/>
</dbReference>
<dbReference type="Gene3D" id="3.30.40.10">
    <property type="entry name" value="Zinc/RING finger domain, C3HC4 (zinc finger)"/>
    <property type="match status" value="1"/>
</dbReference>
<evidence type="ECO:0000259" key="1">
    <source>
        <dbReference type="PROSITE" id="PS50271"/>
    </source>
</evidence>
<dbReference type="OrthoDB" id="57886at2"/>
<evidence type="ECO:0000313" key="3">
    <source>
        <dbReference type="Proteomes" id="UP000092582"/>
    </source>
</evidence>
<reference evidence="2 3" key="1">
    <citation type="submission" date="2016-06" db="EMBL/GenBank/DDBJ databases">
        <title>Genome sequencing of Cryobacterium arcticum PAMC 27867.</title>
        <authorList>
            <person name="Lee J."/>
            <person name="Kim O.-S."/>
        </authorList>
    </citation>
    <scope>NUCLEOTIDE SEQUENCE [LARGE SCALE GENOMIC DNA]</scope>
    <source>
        <strain evidence="2 3">PAMC 27867</strain>
    </source>
</reference>
<gene>
    <name evidence="2" type="ORF">PA27867_1234</name>
</gene>
<dbReference type="InterPro" id="IPR013083">
    <property type="entry name" value="Znf_RING/FYVE/PHD"/>
</dbReference>
<evidence type="ECO:0000313" key="2">
    <source>
        <dbReference type="EMBL" id="ANP72200.1"/>
    </source>
</evidence>
<dbReference type="STRING" id="670052.PA27867_1234"/>